<dbReference type="EMBL" id="JAEPRA010000002">
    <property type="protein sequence ID" value="KAG2187848.1"/>
    <property type="molecule type" value="Genomic_DNA"/>
</dbReference>
<reference evidence="8" key="1">
    <citation type="submission" date="2020-12" db="EMBL/GenBank/DDBJ databases">
        <title>Metabolic potential, ecology and presence of endohyphal bacteria is reflected in genomic diversity of Mucoromycotina.</title>
        <authorList>
            <person name="Muszewska A."/>
            <person name="Okrasinska A."/>
            <person name="Steczkiewicz K."/>
            <person name="Drgas O."/>
            <person name="Orlowska M."/>
            <person name="Perlinska-Lenart U."/>
            <person name="Aleksandrzak-Piekarczyk T."/>
            <person name="Szatraj K."/>
            <person name="Zielenkiewicz U."/>
            <person name="Pilsyk S."/>
            <person name="Malc E."/>
            <person name="Mieczkowski P."/>
            <person name="Kruszewska J.S."/>
            <person name="Biernat P."/>
            <person name="Pawlowska J."/>
        </authorList>
    </citation>
    <scope>NUCLEOTIDE SEQUENCE</scope>
    <source>
        <strain evidence="8">WA0000051536</strain>
    </source>
</reference>
<accession>A0A8H7Q8L2</accession>
<dbReference type="InterPro" id="IPR007219">
    <property type="entry name" value="XnlR_reg_dom"/>
</dbReference>
<dbReference type="OrthoDB" id="2283631at2759"/>
<keyword evidence="2" id="KW-0862">Zinc</keyword>
<comment type="caution">
    <text evidence="8">The sequence shown here is derived from an EMBL/GenBank/DDBJ whole genome shotgun (WGS) entry which is preliminary data.</text>
</comment>
<keyword evidence="6" id="KW-0539">Nucleus</keyword>
<dbReference type="GO" id="GO:0008270">
    <property type="term" value="F:zinc ion binding"/>
    <property type="evidence" value="ECO:0007669"/>
    <property type="project" value="InterPro"/>
</dbReference>
<keyword evidence="1" id="KW-0479">Metal-binding</keyword>
<organism evidence="8 9">
    <name type="scientific">Umbelopsis vinacea</name>
    <dbReference type="NCBI Taxonomy" id="44442"/>
    <lineage>
        <taxon>Eukaryota</taxon>
        <taxon>Fungi</taxon>
        <taxon>Fungi incertae sedis</taxon>
        <taxon>Mucoromycota</taxon>
        <taxon>Mucoromycotina</taxon>
        <taxon>Umbelopsidomycetes</taxon>
        <taxon>Umbelopsidales</taxon>
        <taxon>Umbelopsidaceae</taxon>
        <taxon>Umbelopsis</taxon>
    </lineage>
</organism>
<proteinExistence type="predicted"/>
<dbReference type="PANTHER" id="PTHR31313">
    <property type="entry name" value="TY1 ENHANCER ACTIVATOR"/>
    <property type="match status" value="1"/>
</dbReference>
<dbReference type="GO" id="GO:0003677">
    <property type="term" value="F:DNA binding"/>
    <property type="evidence" value="ECO:0007669"/>
    <property type="project" value="UniProtKB-KW"/>
</dbReference>
<keyword evidence="3" id="KW-0805">Transcription regulation</keyword>
<dbReference type="InterPro" id="IPR051615">
    <property type="entry name" value="Transcr_Regulatory_Elem"/>
</dbReference>
<feature type="domain" description="Xylanolytic transcriptional activator regulatory" evidence="7">
    <location>
        <begin position="13"/>
        <end position="195"/>
    </location>
</feature>
<evidence type="ECO:0000256" key="3">
    <source>
        <dbReference type="ARBA" id="ARBA00023015"/>
    </source>
</evidence>
<dbReference type="Pfam" id="PF04082">
    <property type="entry name" value="Fungal_trans"/>
    <property type="match status" value="1"/>
</dbReference>
<dbReference type="PANTHER" id="PTHR31313:SF79">
    <property type="entry name" value="C6 FINGER DOMAIN-CONTAINING PROTEIN"/>
    <property type="match status" value="1"/>
</dbReference>
<evidence type="ECO:0000256" key="2">
    <source>
        <dbReference type="ARBA" id="ARBA00022833"/>
    </source>
</evidence>
<evidence type="ECO:0000313" key="8">
    <source>
        <dbReference type="EMBL" id="KAG2187848.1"/>
    </source>
</evidence>
<dbReference type="Proteomes" id="UP000612746">
    <property type="component" value="Unassembled WGS sequence"/>
</dbReference>
<evidence type="ECO:0000259" key="7">
    <source>
        <dbReference type="Pfam" id="PF04082"/>
    </source>
</evidence>
<sequence>MLSSFAVIPPELIDTYFEAVHPHFPLLHKSSFYARLNDRNATHSLILLNAMCAVAAIWHRPPLATPGAPGIQFYQRAFYLIDDYADTPRISTIQALLLLIKYQEYHRRPGFFCRPSLYMQMVVQMWNDLGPIYPPKYTTDLIELEVGKRTFWMAYVYDMMMSVEQGREPGFTDVDFTIEDPPINTEEDAVEQTIIDHHRWMFQLAKILGSTLKFVRLMAGRRKPSVQRSKRQILEENTRFLTCRVNLDNFLQSLPSSLVYMPSNCEPSYPAAKATFSSPFAAFLHMTYHLAVILLHRPYTMYPLIQLQELDASYPHREICAASASHITNIVSDFVGQADPQQFMRCIRGAQHTIHCLTTAITVHSSLMNTSDPMVSKEQYELTLSLLRDIAMESPSLEFQTRFKDAELT</sequence>
<evidence type="ECO:0000256" key="5">
    <source>
        <dbReference type="ARBA" id="ARBA00023163"/>
    </source>
</evidence>
<feature type="non-terminal residue" evidence="8">
    <location>
        <position position="409"/>
    </location>
</feature>
<dbReference type="AlphaFoldDB" id="A0A8H7Q8L2"/>
<evidence type="ECO:0000256" key="1">
    <source>
        <dbReference type="ARBA" id="ARBA00022723"/>
    </source>
</evidence>
<keyword evidence="5" id="KW-0804">Transcription</keyword>
<keyword evidence="9" id="KW-1185">Reference proteome</keyword>
<evidence type="ECO:0000313" key="9">
    <source>
        <dbReference type="Proteomes" id="UP000612746"/>
    </source>
</evidence>
<keyword evidence="4" id="KW-0238">DNA-binding</keyword>
<name>A0A8H7Q8L2_9FUNG</name>
<gene>
    <name evidence="8" type="ORF">INT44_000598</name>
</gene>
<dbReference type="CDD" id="cd12148">
    <property type="entry name" value="fungal_TF_MHR"/>
    <property type="match status" value="1"/>
</dbReference>
<evidence type="ECO:0000256" key="4">
    <source>
        <dbReference type="ARBA" id="ARBA00023125"/>
    </source>
</evidence>
<protein>
    <recommendedName>
        <fullName evidence="7">Xylanolytic transcriptional activator regulatory domain-containing protein</fullName>
    </recommendedName>
</protein>
<evidence type="ECO:0000256" key="6">
    <source>
        <dbReference type="ARBA" id="ARBA00023242"/>
    </source>
</evidence>
<dbReference type="GO" id="GO:0006351">
    <property type="term" value="P:DNA-templated transcription"/>
    <property type="evidence" value="ECO:0007669"/>
    <property type="project" value="InterPro"/>
</dbReference>